<organism evidence="1 2">
    <name type="scientific">Rhodopirellula baltica SWK14</name>
    <dbReference type="NCBI Taxonomy" id="993516"/>
    <lineage>
        <taxon>Bacteria</taxon>
        <taxon>Pseudomonadati</taxon>
        <taxon>Planctomycetota</taxon>
        <taxon>Planctomycetia</taxon>
        <taxon>Pirellulales</taxon>
        <taxon>Pirellulaceae</taxon>
        <taxon>Rhodopirellula</taxon>
    </lineage>
</organism>
<gene>
    <name evidence="1" type="ORF">RBSWK_01409</name>
</gene>
<accession>L7CL34</accession>
<protein>
    <submittedName>
        <fullName evidence="1">Uncharacterized protein</fullName>
    </submittedName>
</protein>
<comment type="caution">
    <text evidence="1">The sequence shown here is derived from an EMBL/GenBank/DDBJ whole genome shotgun (WGS) entry which is preliminary data.</text>
</comment>
<dbReference type="EMBL" id="AMWG01000025">
    <property type="protein sequence ID" value="ELP34698.1"/>
    <property type="molecule type" value="Genomic_DNA"/>
</dbReference>
<evidence type="ECO:0000313" key="1">
    <source>
        <dbReference type="EMBL" id="ELP34698.1"/>
    </source>
</evidence>
<sequence>MAVHDIQVQHTRSSNEQLLDLGAQVTKIALQKARQNCRPSGTDGIELRSAHTVVSSGNGFTTQGTREVAHGNVEGRSTEITLRARQKPGSLRFSIAPRRLGSEMPTLCWCDAIAVPIFAS</sequence>
<dbReference type="Proteomes" id="UP000010959">
    <property type="component" value="Unassembled WGS sequence"/>
</dbReference>
<dbReference type="AlphaFoldDB" id="L7CL34"/>
<reference evidence="1 2" key="1">
    <citation type="journal article" date="2013" name="Mar. Genomics">
        <title>Expression of sulfatases in Rhodopirellula baltica and the diversity of sulfatases in the genus Rhodopirellula.</title>
        <authorList>
            <person name="Wegner C.E."/>
            <person name="Richter-Heitmann T."/>
            <person name="Klindworth A."/>
            <person name="Klockow C."/>
            <person name="Richter M."/>
            <person name="Achstetter T."/>
            <person name="Glockner F.O."/>
            <person name="Harder J."/>
        </authorList>
    </citation>
    <scope>NUCLEOTIDE SEQUENCE [LARGE SCALE GENOMIC DNA]</scope>
    <source>
        <strain evidence="1 2">SWK14</strain>
    </source>
</reference>
<name>L7CL34_RHOBT</name>
<proteinExistence type="predicted"/>
<evidence type="ECO:0000313" key="2">
    <source>
        <dbReference type="Proteomes" id="UP000010959"/>
    </source>
</evidence>